<dbReference type="Proteomes" id="UP000625711">
    <property type="component" value="Unassembled WGS sequence"/>
</dbReference>
<organism evidence="2 3">
    <name type="scientific">Rhynchophorus ferrugineus</name>
    <name type="common">Red palm weevil</name>
    <name type="synonym">Curculio ferrugineus</name>
    <dbReference type="NCBI Taxonomy" id="354439"/>
    <lineage>
        <taxon>Eukaryota</taxon>
        <taxon>Metazoa</taxon>
        <taxon>Ecdysozoa</taxon>
        <taxon>Arthropoda</taxon>
        <taxon>Hexapoda</taxon>
        <taxon>Insecta</taxon>
        <taxon>Pterygota</taxon>
        <taxon>Neoptera</taxon>
        <taxon>Endopterygota</taxon>
        <taxon>Coleoptera</taxon>
        <taxon>Polyphaga</taxon>
        <taxon>Cucujiformia</taxon>
        <taxon>Curculionidae</taxon>
        <taxon>Dryophthorinae</taxon>
        <taxon>Rhynchophorus</taxon>
    </lineage>
</organism>
<dbReference type="OrthoDB" id="8189655at2759"/>
<dbReference type="Gene3D" id="1.10.10.1450">
    <property type="match status" value="1"/>
</dbReference>
<proteinExistence type="predicted"/>
<dbReference type="EMBL" id="JAACXV010014315">
    <property type="protein sequence ID" value="KAF7268638.1"/>
    <property type="molecule type" value="Genomic_DNA"/>
</dbReference>
<dbReference type="AlphaFoldDB" id="A0A834HWI2"/>
<accession>A0A834HWI2</accession>
<dbReference type="InterPro" id="IPR041426">
    <property type="entry name" value="Mos1_HTH"/>
</dbReference>
<sequence length="80" mass="9416">MDQKQFCILILHCFMMGKNTVQAKHWLEKCYKDSAPLETTIKRWFANFKRACRDTGDVERSECPNEVVTPENIKKSTKTF</sequence>
<keyword evidence="3" id="KW-1185">Reference proteome</keyword>
<feature type="domain" description="Mos1 transposase HTH" evidence="1">
    <location>
        <begin position="4"/>
        <end position="50"/>
    </location>
</feature>
<reference evidence="2" key="1">
    <citation type="submission" date="2020-08" db="EMBL/GenBank/DDBJ databases">
        <title>Genome sequencing and assembly of the red palm weevil Rhynchophorus ferrugineus.</title>
        <authorList>
            <person name="Dias G.B."/>
            <person name="Bergman C.M."/>
            <person name="Manee M."/>
        </authorList>
    </citation>
    <scope>NUCLEOTIDE SEQUENCE</scope>
    <source>
        <strain evidence="2">AA-2017</strain>
        <tissue evidence="2">Whole larva</tissue>
    </source>
</reference>
<evidence type="ECO:0000259" key="1">
    <source>
        <dbReference type="Pfam" id="PF17906"/>
    </source>
</evidence>
<comment type="caution">
    <text evidence="2">The sequence shown here is derived from an EMBL/GenBank/DDBJ whole genome shotgun (WGS) entry which is preliminary data.</text>
</comment>
<gene>
    <name evidence="2" type="ORF">GWI33_018266</name>
</gene>
<dbReference type="Pfam" id="PF17906">
    <property type="entry name" value="HTH_48"/>
    <property type="match status" value="1"/>
</dbReference>
<name>A0A834HWI2_RHYFE</name>
<protein>
    <recommendedName>
        <fullName evidence="1">Mos1 transposase HTH domain-containing protein</fullName>
    </recommendedName>
</protein>
<evidence type="ECO:0000313" key="2">
    <source>
        <dbReference type="EMBL" id="KAF7268638.1"/>
    </source>
</evidence>
<evidence type="ECO:0000313" key="3">
    <source>
        <dbReference type="Proteomes" id="UP000625711"/>
    </source>
</evidence>